<protein>
    <submittedName>
        <fullName evidence="3">EBNA-1 nuclear protein</fullName>
    </submittedName>
</protein>
<dbReference type="PIRSF" id="PIRSF026760">
    <property type="entry name" value="UCP026760"/>
    <property type="match status" value="1"/>
</dbReference>
<dbReference type="InterPro" id="IPR035086">
    <property type="entry name" value="DgcN-like_C"/>
</dbReference>
<accession>A0A1S1N615</accession>
<proteinExistence type="predicted"/>
<dbReference type="Pfam" id="PF17396">
    <property type="entry name" value="DUF1611_N"/>
    <property type="match status" value="1"/>
</dbReference>
<dbReference type="InterPro" id="IPR027417">
    <property type="entry name" value="P-loop_NTPase"/>
</dbReference>
<dbReference type="STRING" id="327939.BIW53_04465"/>
<organism evidence="3 4">
    <name type="scientific">Pseudoalteromonas byunsanensis</name>
    <dbReference type="NCBI Taxonomy" id="327939"/>
    <lineage>
        <taxon>Bacteria</taxon>
        <taxon>Pseudomonadati</taxon>
        <taxon>Pseudomonadota</taxon>
        <taxon>Gammaproteobacteria</taxon>
        <taxon>Alteromonadales</taxon>
        <taxon>Pseudoalteromonadaceae</taxon>
        <taxon>Pseudoalteromonas</taxon>
    </lineage>
</organism>
<dbReference type="AlphaFoldDB" id="A0A1S1N615"/>
<dbReference type="CDD" id="cd01983">
    <property type="entry name" value="SIMIBI"/>
    <property type="match status" value="1"/>
</dbReference>
<keyword evidence="4" id="KW-1185">Reference proteome</keyword>
<feature type="domain" description="D-glutamate N-acetyltransferase-like C-terminal" evidence="1">
    <location>
        <begin position="180"/>
        <end position="373"/>
    </location>
</feature>
<evidence type="ECO:0000259" key="2">
    <source>
        <dbReference type="Pfam" id="PF17396"/>
    </source>
</evidence>
<evidence type="ECO:0000259" key="1">
    <source>
        <dbReference type="Pfam" id="PF07755"/>
    </source>
</evidence>
<dbReference type="Pfam" id="PF07755">
    <property type="entry name" value="DUF1611"/>
    <property type="match status" value="1"/>
</dbReference>
<dbReference type="InterPro" id="IPR035402">
    <property type="entry name" value="DgcN-like_N"/>
</dbReference>
<dbReference type="EMBL" id="MNAN01000026">
    <property type="protein sequence ID" value="OHU96587.1"/>
    <property type="molecule type" value="Genomic_DNA"/>
</dbReference>
<dbReference type="Gene3D" id="3.40.50.720">
    <property type="entry name" value="NAD(P)-binding Rossmann-like Domain"/>
    <property type="match status" value="1"/>
</dbReference>
<name>A0A1S1N615_9GAMM</name>
<evidence type="ECO:0000313" key="3">
    <source>
        <dbReference type="EMBL" id="OHU96587.1"/>
    </source>
</evidence>
<dbReference type="InterPro" id="IPR011669">
    <property type="entry name" value="DgcN-like"/>
</dbReference>
<comment type="caution">
    <text evidence="3">The sequence shown here is derived from an EMBL/GenBank/DDBJ whole genome shotgun (WGS) entry which is preliminary data.</text>
</comment>
<reference evidence="3 4" key="1">
    <citation type="submission" date="2016-10" db="EMBL/GenBank/DDBJ databases">
        <title>Pseudoalteromonas amylolytica sp. nov., isolated from the surface seawater.</title>
        <authorList>
            <person name="Wu Y.-H."/>
            <person name="Cheng H."/>
            <person name="Jin X.-B."/>
            <person name="Wang C.-S."/>
            <person name="Xu X.-W."/>
        </authorList>
    </citation>
    <scope>NUCLEOTIDE SEQUENCE [LARGE SCALE GENOMIC DNA]</scope>
    <source>
        <strain evidence="3 4">JCM 12483</strain>
    </source>
</reference>
<dbReference type="Gene3D" id="3.40.50.300">
    <property type="entry name" value="P-loop containing nucleotide triphosphate hydrolases"/>
    <property type="match status" value="1"/>
</dbReference>
<sequence length="394" mass="43565">MSSSNTDNRLSVVSNEFVQPRTQNDLLKAGHYHGSKLNAVIFCEGNFTKTDGKTANGLIRFSPKFRILSVIDSEKAGLDSGYALDRENNGIPIYASLIEAILKADEKPEYFIFGIAPSNGVLSLSDRRVIIEAIKFGMNIVNGLHEYLNDDPEFFAMSQQYGVVILDVRKPRQQSKLQNFSGIINQVDCPRIAVLGTDCAIGKRTTATILVNALRETGLNVVLVATGQTGVMQGSPYSLVVDSIPAQFCPGELEAVICRAYETEKPDVIVIEGQGALSHPAFCTSAMIIRGSAANAVILQHAPRRKYRVDFEQMPMPSLASEIELIEHFAHTNVIGICINHEGMHDSEVEEYIYHYSKEFHLPVTDSLTHSNEFLLHMVFKAFPQLEKPIPPPQ</sequence>
<evidence type="ECO:0000313" key="4">
    <source>
        <dbReference type="Proteomes" id="UP000180253"/>
    </source>
</evidence>
<gene>
    <name evidence="3" type="ORF">BIW53_04465</name>
</gene>
<feature type="domain" description="D-glutamate N-acetyltransferase-like N-terminal" evidence="2">
    <location>
        <begin position="74"/>
        <end position="171"/>
    </location>
</feature>
<dbReference type="SUPFAM" id="SSF52540">
    <property type="entry name" value="P-loop containing nucleoside triphosphate hydrolases"/>
    <property type="match status" value="1"/>
</dbReference>
<dbReference type="Proteomes" id="UP000180253">
    <property type="component" value="Unassembled WGS sequence"/>
</dbReference>
<dbReference type="PANTHER" id="PTHR40690">
    <property type="entry name" value="GLL3100 PROTEIN"/>
    <property type="match status" value="1"/>
</dbReference>
<dbReference type="PANTHER" id="PTHR40690:SF1">
    <property type="entry name" value="DUF1611 DOMAIN-CONTAINING PROTEIN"/>
    <property type="match status" value="1"/>
</dbReference>
<dbReference type="RefSeq" id="WP_245699355.1">
    <property type="nucleotide sequence ID" value="NZ_CBCSHD010000001.1"/>
</dbReference>